<gene>
    <name evidence="2" type="ORF">V8G54_031018</name>
</gene>
<evidence type="ECO:0000313" key="2">
    <source>
        <dbReference type="EMBL" id="WVY98867.1"/>
    </source>
</evidence>
<dbReference type="Proteomes" id="UP001374535">
    <property type="component" value="Chromosome 9"/>
</dbReference>
<evidence type="ECO:0000313" key="3">
    <source>
        <dbReference type="Proteomes" id="UP001374535"/>
    </source>
</evidence>
<keyword evidence="1" id="KW-0812">Transmembrane</keyword>
<keyword evidence="1" id="KW-0472">Membrane</keyword>
<accession>A0AAQ3MWU6</accession>
<feature type="transmembrane region" description="Helical" evidence="1">
    <location>
        <begin position="6"/>
        <end position="28"/>
    </location>
</feature>
<keyword evidence="3" id="KW-1185">Reference proteome</keyword>
<evidence type="ECO:0000256" key="1">
    <source>
        <dbReference type="SAM" id="Phobius"/>
    </source>
</evidence>
<name>A0AAQ3MWU6_VIGMU</name>
<dbReference type="AlphaFoldDB" id="A0AAQ3MWU6"/>
<sequence length="116" mass="13749">MLGSCISNSLAQSIFLFVFLQIFTEIFFSKYFTKQTKRFFFCFPSQNSTRRFASMVLKHLARLLHAIKSACRKKFTWETCKRNKEENEIYSRRGGLCIEDSKACYELEHSKNTYLI</sequence>
<reference evidence="2 3" key="1">
    <citation type="journal article" date="2023" name="Life. Sci Alliance">
        <title>Evolutionary insights into 3D genome organization and epigenetic landscape of Vigna mungo.</title>
        <authorList>
            <person name="Junaid A."/>
            <person name="Singh B."/>
            <person name="Bhatia S."/>
        </authorList>
    </citation>
    <scope>NUCLEOTIDE SEQUENCE [LARGE SCALE GENOMIC DNA]</scope>
    <source>
        <strain evidence="2">Urdbean</strain>
    </source>
</reference>
<dbReference type="EMBL" id="CP144692">
    <property type="protein sequence ID" value="WVY98867.1"/>
    <property type="molecule type" value="Genomic_DNA"/>
</dbReference>
<protein>
    <submittedName>
        <fullName evidence="2">Uncharacterized protein</fullName>
    </submittedName>
</protein>
<keyword evidence="1" id="KW-1133">Transmembrane helix</keyword>
<organism evidence="2 3">
    <name type="scientific">Vigna mungo</name>
    <name type="common">Black gram</name>
    <name type="synonym">Phaseolus mungo</name>
    <dbReference type="NCBI Taxonomy" id="3915"/>
    <lineage>
        <taxon>Eukaryota</taxon>
        <taxon>Viridiplantae</taxon>
        <taxon>Streptophyta</taxon>
        <taxon>Embryophyta</taxon>
        <taxon>Tracheophyta</taxon>
        <taxon>Spermatophyta</taxon>
        <taxon>Magnoliopsida</taxon>
        <taxon>eudicotyledons</taxon>
        <taxon>Gunneridae</taxon>
        <taxon>Pentapetalae</taxon>
        <taxon>rosids</taxon>
        <taxon>fabids</taxon>
        <taxon>Fabales</taxon>
        <taxon>Fabaceae</taxon>
        <taxon>Papilionoideae</taxon>
        <taxon>50 kb inversion clade</taxon>
        <taxon>NPAAA clade</taxon>
        <taxon>indigoferoid/millettioid clade</taxon>
        <taxon>Phaseoleae</taxon>
        <taxon>Vigna</taxon>
    </lineage>
</organism>
<proteinExistence type="predicted"/>